<dbReference type="EMBL" id="BSOA01000043">
    <property type="protein sequence ID" value="GLQ89758.1"/>
    <property type="molecule type" value="Genomic_DNA"/>
</dbReference>
<keyword evidence="1" id="KW-0732">Signal</keyword>
<feature type="signal peptide" evidence="1">
    <location>
        <begin position="1"/>
        <end position="19"/>
    </location>
</feature>
<evidence type="ECO:0000313" key="3">
    <source>
        <dbReference type="Proteomes" id="UP001156627"/>
    </source>
</evidence>
<sequence length="155" mass="16427">MKYLVIFLFLLLPMHTAFAACATNHAVAHCGSSCGGRSPTPNPTGSLGDDTYIPVTAPYGAANAVIATFQVCPGGSIELIQDLGGPPQYTVYYWEFHVDANGQAAMDTLLVDYVQILARTGPGQDCPPYATGCIGAYAYYDDVSYAGSGWWSKSP</sequence>
<name>A0ABQ5XGU5_9GAMM</name>
<organism evidence="2 3">
    <name type="scientific">Dyella flagellata</name>
    <dbReference type="NCBI Taxonomy" id="1867833"/>
    <lineage>
        <taxon>Bacteria</taxon>
        <taxon>Pseudomonadati</taxon>
        <taxon>Pseudomonadota</taxon>
        <taxon>Gammaproteobacteria</taxon>
        <taxon>Lysobacterales</taxon>
        <taxon>Rhodanobacteraceae</taxon>
        <taxon>Dyella</taxon>
    </lineage>
</organism>
<dbReference type="Proteomes" id="UP001156627">
    <property type="component" value="Unassembled WGS sequence"/>
</dbReference>
<accession>A0ABQ5XGU5</accession>
<keyword evidence="3" id="KW-1185">Reference proteome</keyword>
<gene>
    <name evidence="2" type="ORF">GCM10007898_33330</name>
</gene>
<feature type="chain" id="PRO_5046777237" evidence="1">
    <location>
        <begin position="20"/>
        <end position="155"/>
    </location>
</feature>
<dbReference type="RefSeq" id="WP_284333195.1">
    <property type="nucleotide sequence ID" value="NZ_BSOA01000043.1"/>
</dbReference>
<protein>
    <submittedName>
        <fullName evidence="2">Uncharacterized protein</fullName>
    </submittedName>
</protein>
<reference evidence="3" key="1">
    <citation type="journal article" date="2019" name="Int. J. Syst. Evol. Microbiol.">
        <title>The Global Catalogue of Microorganisms (GCM) 10K type strain sequencing project: providing services to taxonomists for standard genome sequencing and annotation.</title>
        <authorList>
            <consortium name="The Broad Institute Genomics Platform"/>
            <consortium name="The Broad Institute Genome Sequencing Center for Infectious Disease"/>
            <person name="Wu L."/>
            <person name="Ma J."/>
        </authorList>
    </citation>
    <scope>NUCLEOTIDE SEQUENCE [LARGE SCALE GENOMIC DNA]</scope>
    <source>
        <strain evidence="3">NBRC 111981</strain>
    </source>
</reference>
<evidence type="ECO:0000256" key="1">
    <source>
        <dbReference type="SAM" id="SignalP"/>
    </source>
</evidence>
<proteinExistence type="predicted"/>
<comment type="caution">
    <text evidence="2">The sequence shown here is derived from an EMBL/GenBank/DDBJ whole genome shotgun (WGS) entry which is preliminary data.</text>
</comment>
<evidence type="ECO:0000313" key="2">
    <source>
        <dbReference type="EMBL" id="GLQ89758.1"/>
    </source>
</evidence>
<dbReference type="PROSITE" id="PS51257">
    <property type="entry name" value="PROKAR_LIPOPROTEIN"/>
    <property type="match status" value="1"/>
</dbReference>